<dbReference type="Proteomes" id="UP000790787">
    <property type="component" value="Chromosome 20"/>
</dbReference>
<dbReference type="GO" id="GO:0008270">
    <property type="term" value="F:zinc ion binding"/>
    <property type="evidence" value="ECO:0007669"/>
    <property type="project" value="UniProtKB-KW"/>
</dbReference>
<gene>
    <name evidence="12" type="primary">LOC107789563</name>
</gene>
<dbReference type="SMART" id="SM00184">
    <property type="entry name" value="RING"/>
    <property type="match status" value="1"/>
</dbReference>
<reference evidence="11" key="1">
    <citation type="journal article" date="2014" name="Nat. Commun.">
        <title>The tobacco genome sequence and its comparison with those of tomato and potato.</title>
        <authorList>
            <person name="Sierro N."/>
            <person name="Battey J.N."/>
            <person name="Ouadi S."/>
            <person name="Bakaher N."/>
            <person name="Bovet L."/>
            <person name="Willig A."/>
            <person name="Goepfert S."/>
            <person name="Peitsch M.C."/>
            <person name="Ivanov N.V."/>
        </authorList>
    </citation>
    <scope>NUCLEOTIDE SEQUENCE [LARGE SCALE GENOMIC DNA]</scope>
</reference>
<dbReference type="InterPro" id="IPR013083">
    <property type="entry name" value="Znf_RING/FYVE/PHD"/>
</dbReference>
<dbReference type="GO" id="GO:0061630">
    <property type="term" value="F:ubiquitin protein ligase activity"/>
    <property type="evidence" value="ECO:0000318"/>
    <property type="project" value="GO_Central"/>
</dbReference>
<dbReference type="PaxDb" id="4097-A0A1S3ZRA1"/>
<dbReference type="RefSeq" id="XP_016466887.1">
    <property type="nucleotide sequence ID" value="XM_016611401.2"/>
</dbReference>
<feature type="region of interest" description="Disordered" evidence="9">
    <location>
        <begin position="1"/>
        <end position="58"/>
    </location>
</feature>
<keyword evidence="6" id="KW-0833">Ubl conjugation pathway</keyword>
<accession>A0A1S3ZRA1</accession>
<feature type="compositionally biased region" description="Low complexity" evidence="9">
    <location>
        <begin position="1"/>
        <end position="13"/>
    </location>
</feature>
<feature type="compositionally biased region" description="Polar residues" evidence="9">
    <location>
        <begin position="49"/>
        <end position="58"/>
    </location>
</feature>
<evidence type="ECO:0000256" key="1">
    <source>
        <dbReference type="ARBA" id="ARBA00000900"/>
    </source>
</evidence>
<dbReference type="SMR" id="A0A1S3ZRA1"/>
<dbReference type="PROSITE" id="PS50089">
    <property type="entry name" value="ZF_RING_2"/>
    <property type="match status" value="1"/>
</dbReference>
<dbReference type="InterPro" id="IPR045191">
    <property type="entry name" value="MBR1/2-like"/>
</dbReference>
<evidence type="ECO:0000256" key="8">
    <source>
        <dbReference type="PROSITE-ProRule" id="PRU00175"/>
    </source>
</evidence>
<evidence type="ECO:0000256" key="2">
    <source>
        <dbReference type="ARBA" id="ARBA00012483"/>
    </source>
</evidence>
<proteinExistence type="predicted"/>
<dbReference type="Gene3D" id="3.30.40.10">
    <property type="entry name" value="Zinc/RING finger domain, C3HC4 (zinc finger)"/>
    <property type="match status" value="1"/>
</dbReference>
<protein>
    <recommendedName>
        <fullName evidence="2">RING-type E3 ubiquitin transferase</fullName>
        <ecNumber evidence="2">2.3.2.27</ecNumber>
    </recommendedName>
</protein>
<dbReference type="InterPro" id="IPR001841">
    <property type="entry name" value="Znf_RING"/>
</dbReference>
<evidence type="ECO:0000313" key="11">
    <source>
        <dbReference type="Proteomes" id="UP000790787"/>
    </source>
</evidence>
<evidence type="ECO:0000256" key="3">
    <source>
        <dbReference type="ARBA" id="ARBA00022679"/>
    </source>
</evidence>
<dbReference type="OMA" id="GIYDQYQ"/>
<keyword evidence="11" id="KW-1185">Reference proteome</keyword>
<evidence type="ECO:0000256" key="9">
    <source>
        <dbReference type="SAM" id="MobiDB-lite"/>
    </source>
</evidence>
<evidence type="ECO:0000313" key="12">
    <source>
        <dbReference type="RefSeq" id="XP_016466887.1"/>
    </source>
</evidence>
<dbReference type="AlphaFoldDB" id="A0A1S3ZRA1"/>
<evidence type="ECO:0000259" key="10">
    <source>
        <dbReference type="PROSITE" id="PS50089"/>
    </source>
</evidence>
<dbReference type="KEGG" id="nta:107789563"/>
<keyword evidence="3" id="KW-0808">Transferase</keyword>
<sequence>MSIANQTRNTNPKNQKKQKPISETDPMYSINPSTRSSKSTISSLLHTPFSPTSPTAQIFSKKKKMKKFTSFKGLSCKAATSQHVSLPSAIIRTSADWESSNKVKKKKKNKTLNFVGRDSSIVDNNLSSSYLTAPTDVWCGPGIGLTTDAASVDFLVSTRRPLSARGRGDIEKSTPRERFSSSVRRMLSPEDDPFLDTETLEMQSSRANWFGFRHHRHSHYGFPEGLAEIVMLQNSLMGGRTNGLDRYRSWRLDVDNMSYEELLELGDRIGYVSTGLREDEITRCVRRTKPLFLNNLSHLRTEMEKKCSICQEEYEAEDEMGKLGCGHFYHIPCIKQWLMHKNSCPVCKSAAIPDS</sequence>
<dbReference type="GeneID" id="107789563"/>
<dbReference type="PANTHER" id="PTHR22937">
    <property type="entry name" value="E3 UBIQUITIN-PROTEIN LIGASE RNF165"/>
    <property type="match status" value="1"/>
</dbReference>
<dbReference type="PANTHER" id="PTHR22937:SF122">
    <property type="entry name" value="RING-TYPE E3 UBIQUITIN TRANSFERASE"/>
    <property type="match status" value="1"/>
</dbReference>
<dbReference type="EC" id="2.3.2.27" evidence="2"/>
<keyword evidence="7" id="KW-0862">Zinc</keyword>
<keyword evidence="4" id="KW-0479">Metal-binding</keyword>
<dbReference type="RefSeq" id="XP_016466887.1">
    <property type="nucleotide sequence ID" value="XM_016611401.1"/>
</dbReference>
<evidence type="ECO:0000256" key="4">
    <source>
        <dbReference type="ARBA" id="ARBA00022723"/>
    </source>
</evidence>
<dbReference type="OrthoDB" id="8062037at2759"/>
<evidence type="ECO:0000256" key="6">
    <source>
        <dbReference type="ARBA" id="ARBA00022786"/>
    </source>
</evidence>
<dbReference type="SUPFAM" id="SSF57850">
    <property type="entry name" value="RING/U-box"/>
    <property type="match status" value="1"/>
</dbReference>
<name>A0A1S3ZRA1_TOBAC</name>
<evidence type="ECO:0000256" key="5">
    <source>
        <dbReference type="ARBA" id="ARBA00022771"/>
    </source>
</evidence>
<feature type="domain" description="RING-type" evidence="10">
    <location>
        <begin position="307"/>
        <end position="348"/>
    </location>
</feature>
<dbReference type="Pfam" id="PF13639">
    <property type="entry name" value="zf-RING_2"/>
    <property type="match status" value="1"/>
</dbReference>
<evidence type="ECO:0000256" key="7">
    <source>
        <dbReference type="ARBA" id="ARBA00022833"/>
    </source>
</evidence>
<comment type="catalytic activity">
    <reaction evidence="1">
        <text>S-ubiquitinyl-[E2 ubiquitin-conjugating enzyme]-L-cysteine + [acceptor protein]-L-lysine = [E2 ubiquitin-conjugating enzyme]-L-cysteine + N(6)-ubiquitinyl-[acceptor protein]-L-lysine.</text>
        <dbReference type="EC" id="2.3.2.27"/>
    </reaction>
</comment>
<reference evidence="12" key="2">
    <citation type="submission" date="2025-08" db="UniProtKB">
        <authorList>
            <consortium name="RefSeq"/>
        </authorList>
    </citation>
    <scope>IDENTIFICATION</scope>
    <source>
        <tissue evidence="12">Leaf</tissue>
    </source>
</reference>
<keyword evidence="5 8" id="KW-0863">Zinc-finger</keyword>
<feature type="compositionally biased region" description="Low complexity" evidence="9">
    <location>
        <begin position="33"/>
        <end position="43"/>
    </location>
</feature>
<organism evidence="11 12">
    <name type="scientific">Nicotiana tabacum</name>
    <name type="common">Common tobacco</name>
    <dbReference type="NCBI Taxonomy" id="4097"/>
    <lineage>
        <taxon>Eukaryota</taxon>
        <taxon>Viridiplantae</taxon>
        <taxon>Streptophyta</taxon>
        <taxon>Embryophyta</taxon>
        <taxon>Tracheophyta</taxon>
        <taxon>Spermatophyta</taxon>
        <taxon>Magnoliopsida</taxon>
        <taxon>eudicotyledons</taxon>
        <taxon>Gunneridae</taxon>
        <taxon>Pentapetalae</taxon>
        <taxon>asterids</taxon>
        <taxon>lamiids</taxon>
        <taxon>Solanales</taxon>
        <taxon>Solanaceae</taxon>
        <taxon>Nicotianoideae</taxon>
        <taxon>Nicotianeae</taxon>
        <taxon>Nicotiana</taxon>
    </lineage>
</organism>